<comment type="catalytic activity">
    <reaction evidence="12">
        <text>L-arginyl-[protein] + 2 S-adenosyl-L-methionine = N(omega),N(omega)-dimethyl-L-arginyl-[protein] + 2 S-adenosyl-L-homocysteine + 2 H(+)</text>
        <dbReference type="Rhea" id="RHEA:48096"/>
        <dbReference type="Rhea" id="RHEA-COMP:10532"/>
        <dbReference type="Rhea" id="RHEA-COMP:11991"/>
        <dbReference type="ChEBI" id="CHEBI:15378"/>
        <dbReference type="ChEBI" id="CHEBI:29965"/>
        <dbReference type="ChEBI" id="CHEBI:57856"/>
        <dbReference type="ChEBI" id="CHEBI:59789"/>
        <dbReference type="ChEBI" id="CHEBI:61897"/>
        <dbReference type="EC" id="2.1.1.319"/>
    </reaction>
</comment>
<dbReference type="Gene3D" id="2.70.160.11">
    <property type="entry name" value="Hnrnp arginine n-methyltransferase1"/>
    <property type="match status" value="1"/>
</dbReference>
<keyword evidence="16" id="KW-1185">Reference proteome</keyword>
<dbReference type="Pfam" id="PF06325">
    <property type="entry name" value="PrmA"/>
    <property type="match status" value="1"/>
</dbReference>
<evidence type="ECO:0000256" key="3">
    <source>
        <dbReference type="ARBA" id="ARBA00011925"/>
    </source>
</evidence>
<keyword evidence="10" id="KW-0804">Transcription</keyword>
<dbReference type="InterPro" id="IPR029063">
    <property type="entry name" value="SAM-dependent_MTases_sf"/>
</dbReference>
<evidence type="ECO:0000256" key="6">
    <source>
        <dbReference type="ARBA" id="ARBA00022679"/>
    </source>
</evidence>
<evidence type="ECO:0000313" key="16">
    <source>
        <dbReference type="Proteomes" id="UP001497512"/>
    </source>
</evidence>
<evidence type="ECO:0000256" key="2">
    <source>
        <dbReference type="ARBA" id="ARBA00004496"/>
    </source>
</evidence>
<dbReference type="PANTHER" id="PTHR11006:SF10">
    <property type="entry name" value="HISTONE-ARGININE METHYLTRANSFERASE CARMER-RELATED"/>
    <property type="match status" value="1"/>
</dbReference>
<keyword evidence="9" id="KW-0805">Transcription regulation</keyword>
<reference evidence="15" key="1">
    <citation type="submission" date="2024-02" db="EMBL/GenBank/DDBJ databases">
        <authorList>
            <consortium name="ELIXIR-Norway"/>
            <consortium name="Elixir Norway"/>
        </authorList>
    </citation>
    <scope>NUCLEOTIDE SEQUENCE</scope>
</reference>
<gene>
    <name evidence="15" type="ORF">CSSPTR1EN2_LOCUS23787</name>
</gene>
<keyword evidence="7 13" id="KW-0949">S-adenosyl-L-methionine</keyword>
<dbReference type="PANTHER" id="PTHR11006">
    <property type="entry name" value="PROTEIN ARGININE N-METHYLTRANSFERASE"/>
    <property type="match status" value="1"/>
</dbReference>
<keyword evidence="6 13" id="KW-0808">Transferase</keyword>
<dbReference type="Proteomes" id="UP001497512">
    <property type="component" value="Chromosome 9"/>
</dbReference>
<evidence type="ECO:0000256" key="5">
    <source>
        <dbReference type="ARBA" id="ARBA00022603"/>
    </source>
</evidence>
<keyword evidence="4" id="KW-0963">Cytoplasm</keyword>
<evidence type="ECO:0000256" key="12">
    <source>
        <dbReference type="ARBA" id="ARBA00049086"/>
    </source>
</evidence>
<protein>
    <recommendedName>
        <fullName evidence="3">type I protein arginine methyltransferase</fullName>
        <ecNumber evidence="3">2.1.1.319</ecNumber>
    </recommendedName>
</protein>
<proteinExistence type="predicted"/>
<evidence type="ECO:0000256" key="8">
    <source>
        <dbReference type="ARBA" id="ARBA00022853"/>
    </source>
</evidence>
<evidence type="ECO:0000256" key="9">
    <source>
        <dbReference type="ARBA" id="ARBA00023015"/>
    </source>
</evidence>
<dbReference type="SUPFAM" id="SSF53335">
    <property type="entry name" value="S-adenosyl-L-methionine-dependent methyltransferases"/>
    <property type="match status" value="1"/>
</dbReference>
<feature type="domain" description="Protein arginine N-methyltransferase" evidence="14">
    <location>
        <begin position="315"/>
        <end position="470"/>
    </location>
</feature>
<evidence type="ECO:0000259" key="14">
    <source>
        <dbReference type="Pfam" id="PF22528"/>
    </source>
</evidence>
<keyword evidence="8" id="KW-0156">Chromatin regulator</keyword>
<dbReference type="EC" id="2.1.1.319" evidence="3"/>
<evidence type="ECO:0000256" key="13">
    <source>
        <dbReference type="PROSITE-ProRule" id="PRU01015"/>
    </source>
</evidence>
<comment type="subcellular location">
    <subcellularLocation>
        <location evidence="2">Cytoplasm</location>
    </subcellularLocation>
    <subcellularLocation>
        <location evidence="1">Nucleus</location>
    </subcellularLocation>
</comment>
<keyword evidence="11" id="KW-0539">Nucleus</keyword>
<organism evidence="15 16">
    <name type="scientific">Sphagnum troendelagicum</name>
    <dbReference type="NCBI Taxonomy" id="128251"/>
    <lineage>
        <taxon>Eukaryota</taxon>
        <taxon>Viridiplantae</taxon>
        <taxon>Streptophyta</taxon>
        <taxon>Embryophyta</taxon>
        <taxon>Bryophyta</taxon>
        <taxon>Sphagnophytina</taxon>
        <taxon>Sphagnopsida</taxon>
        <taxon>Sphagnales</taxon>
        <taxon>Sphagnaceae</taxon>
        <taxon>Sphagnum</taxon>
    </lineage>
</organism>
<dbReference type="InterPro" id="IPR055135">
    <property type="entry name" value="PRMT_dom"/>
</dbReference>
<evidence type="ECO:0000256" key="11">
    <source>
        <dbReference type="ARBA" id="ARBA00023242"/>
    </source>
</evidence>
<evidence type="ECO:0000256" key="7">
    <source>
        <dbReference type="ARBA" id="ARBA00022691"/>
    </source>
</evidence>
<evidence type="ECO:0000256" key="1">
    <source>
        <dbReference type="ARBA" id="ARBA00004123"/>
    </source>
</evidence>
<evidence type="ECO:0000256" key="4">
    <source>
        <dbReference type="ARBA" id="ARBA00022490"/>
    </source>
</evidence>
<keyword evidence="5 13" id="KW-0489">Methyltransferase</keyword>
<dbReference type="CDD" id="cd02440">
    <property type="entry name" value="AdoMet_MTases"/>
    <property type="match status" value="1"/>
</dbReference>
<accession>A0ABP0V793</accession>
<dbReference type="Pfam" id="PF22528">
    <property type="entry name" value="PRMT_C"/>
    <property type="match status" value="1"/>
</dbReference>
<dbReference type="Gene3D" id="3.40.50.150">
    <property type="entry name" value="Vaccinia Virus protein VP39"/>
    <property type="match status" value="1"/>
</dbReference>
<dbReference type="PROSITE" id="PS51678">
    <property type="entry name" value="SAM_MT_PRMT"/>
    <property type="match status" value="1"/>
</dbReference>
<dbReference type="EMBL" id="OZ019901">
    <property type="protein sequence ID" value="CAK9237606.1"/>
    <property type="molecule type" value="Genomic_DNA"/>
</dbReference>
<evidence type="ECO:0000256" key="10">
    <source>
        <dbReference type="ARBA" id="ARBA00023163"/>
    </source>
</evidence>
<name>A0ABP0V793_9BRYO</name>
<evidence type="ECO:0000313" key="15">
    <source>
        <dbReference type="EMBL" id="CAK9237606.1"/>
    </source>
</evidence>
<sequence length="603" mass="67046">MAAAAAARRLSPSTGFYTDLAILPIGRTLVDNPTADMRPAFGSPIPVFAKVDADSNGTFVDFYHAIAVLNEVGNKLEHFQRCYLHHSQILKAGPTLQIWAVDGAEAEQGKMSSFAVDFKLEKVNSDLYSAIQEKKSKSLVKETADANGNKETTTTVSKFEEKIEQSSAKMYFHYYGQLLHQQNMMQDYVRTGTYYAAVIENQADFQGRVVVDVGAGSGILSLFAAQAGAKHVYAVEASDMAYYARKLIAGNQPYGQRITVIHGKVEEVELPEKADILISEPMGTLLVNERMLESYIIARDRFLVPKGKMFPSIGRIHMAPFSDEYLYSEIASKALFWHQQSYYGVNLKPVHDSAFQGYFSQPVVDAFDPRLLIAAPVIHTIDFTTAKEEDLFEIDVPLEFQSVVAARVHGLACWFDVLFDGSMAQRWLSTAPGAPTTHWYQLRCVLSQPLYVLAGQPITGRLHLVAHSSQSYTIHLTMSASMWGPGGVRGGVLQTSTAKLDLKEPYYRMSQSPAYAWTQQDQASQYREETIAQQQMQQQVDGMSIQQAGMSLQQAGIPQEVASQVPTQTLVQQQQLAVSSIAQVPQQVPQQLQQYYPQNYWAS</sequence>
<dbReference type="InterPro" id="IPR025799">
    <property type="entry name" value="Arg_MeTrfase"/>
</dbReference>